<proteinExistence type="predicted"/>
<protein>
    <submittedName>
        <fullName evidence="2">Uncharacterized protein</fullName>
    </submittedName>
</protein>
<dbReference type="eggNOG" id="ENOG502RZ47">
    <property type="taxonomic scope" value="Eukaryota"/>
</dbReference>
<dbReference type="OMA" id="EWMRAAM"/>
<evidence type="ECO:0000256" key="1">
    <source>
        <dbReference type="SAM" id="MobiDB-lite"/>
    </source>
</evidence>
<feature type="region of interest" description="Disordered" evidence="1">
    <location>
        <begin position="258"/>
        <end position="278"/>
    </location>
</feature>
<gene>
    <name evidence="2" type="ORF">RCOM_0922440</name>
</gene>
<dbReference type="OrthoDB" id="1696863at2759"/>
<sequence length="278" mass="30678">MGKDEWVRAAMTDDRVVVELLVRLKQAPDEAVSSKPQPVIPLRWGLRLPRSRPATASASSLRCDNNNNDVVLVSTRKDGDSSTRCSPTTPLSWSGGGGSASPSATADGFEETSRRSSPAVRSKVTAETASTTTNTKRSKRKKTFAELRIEEGLLMKEKMHLKKELASLNATFNEQRSRNENLKRIKLDLNLQYAENSSSARDEMEEAICSRSHQREPSSSNQIISILPMYAKGDDNTQSGSCQTHEAVSDHDKSFLLPDLNMMPTEEDPATETLPGKR</sequence>
<dbReference type="FunCoup" id="B9RNZ0">
    <property type="interactions" value="477"/>
</dbReference>
<evidence type="ECO:0000313" key="3">
    <source>
        <dbReference type="Proteomes" id="UP000008311"/>
    </source>
</evidence>
<feature type="region of interest" description="Disordered" evidence="1">
    <location>
        <begin position="74"/>
        <end position="141"/>
    </location>
</feature>
<feature type="compositionally biased region" description="Low complexity" evidence="1">
    <location>
        <begin position="123"/>
        <end position="135"/>
    </location>
</feature>
<dbReference type="EMBL" id="EQ973791">
    <property type="protein sequence ID" value="EEF46908.1"/>
    <property type="molecule type" value="Genomic_DNA"/>
</dbReference>
<reference evidence="3" key="1">
    <citation type="journal article" date="2010" name="Nat. Biotechnol.">
        <title>Draft genome sequence of the oilseed species Ricinus communis.</title>
        <authorList>
            <person name="Chan A.P."/>
            <person name="Crabtree J."/>
            <person name="Zhao Q."/>
            <person name="Lorenzi H."/>
            <person name="Orvis J."/>
            <person name="Puiu D."/>
            <person name="Melake-Berhan A."/>
            <person name="Jones K.M."/>
            <person name="Redman J."/>
            <person name="Chen G."/>
            <person name="Cahoon E.B."/>
            <person name="Gedil M."/>
            <person name="Stanke M."/>
            <person name="Haas B.J."/>
            <person name="Wortman J.R."/>
            <person name="Fraser-Liggett C.M."/>
            <person name="Ravel J."/>
            <person name="Rabinowicz P.D."/>
        </authorList>
    </citation>
    <scope>NUCLEOTIDE SEQUENCE [LARGE SCALE GENOMIC DNA]</scope>
    <source>
        <strain evidence="3">cv. Hale</strain>
    </source>
</reference>
<dbReference type="Proteomes" id="UP000008311">
    <property type="component" value="Unassembled WGS sequence"/>
</dbReference>
<organism evidence="2 3">
    <name type="scientific">Ricinus communis</name>
    <name type="common">Castor bean</name>
    <dbReference type="NCBI Taxonomy" id="3988"/>
    <lineage>
        <taxon>Eukaryota</taxon>
        <taxon>Viridiplantae</taxon>
        <taxon>Streptophyta</taxon>
        <taxon>Embryophyta</taxon>
        <taxon>Tracheophyta</taxon>
        <taxon>Spermatophyta</taxon>
        <taxon>Magnoliopsida</taxon>
        <taxon>eudicotyledons</taxon>
        <taxon>Gunneridae</taxon>
        <taxon>Pentapetalae</taxon>
        <taxon>rosids</taxon>
        <taxon>fabids</taxon>
        <taxon>Malpighiales</taxon>
        <taxon>Euphorbiaceae</taxon>
        <taxon>Acalyphoideae</taxon>
        <taxon>Acalypheae</taxon>
        <taxon>Ricinus</taxon>
    </lineage>
</organism>
<dbReference type="KEGG" id="rcu:8274217"/>
<dbReference type="PANTHER" id="PTHR35099:SF2">
    <property type="entry name" value="OS02G0182700 PROTEIN"/>
    <property type="match status" value="1"/>
</dbReference>
<dbReference type="InParanoid" id="B9RNZ0"/>
<evidence type="ECO:0000313" key="2">
    <source>
        <dbReference type="EMBL" id="EEF46908.1"/>
    </source>
</evidence>
<dbReference type="PANTHER" id="PTHR35099">
    <property type="entry name" value="OS02G0182700 PROTEIN"/>
    <property type="match status" value="1"/>
</dbReference>
<accession>B9RNZ0</accession>
<dbReference type="AlphaFoldDB" id="B9RNZ0"/>
<name>B9RNZ0_RICCO</name>
<feature type="compositionally biased region" description="Polar residues" evidence="1">
    <location>
        <begin position="82"/>
        <end position="91"/>
    </location>
</feature>
<keyword evidence="3" id="KW-1185">Reference proteome</keyword>